<keyword evidence="3" id="KW-1003">Cell membrane</keyword>
<accession>A0A0W0UZF8</accession>
<feature type="transmembrane region" description="Helical" evidence="8">
    <location>
        <begin position="162"/>
        <end position="184"/>
    </location>
</feature>
<dbReference type="GO" id="GO:0008137">
    <property type="term" value="F:NADH dehydrogenase (ubiquinone) activity"/>
    <property type="evidence" value="ECO:0007669"/>
    <property type="project" value="InterPro"/>
</dbReference>
<keyword evidence="5 8" id="KW-1133">Transmembrane helix</keyword>
<comment type="subcellular location">
    <subcellularLocation>
        <location evidence="1">Cell membrane</location>
        <topology evidence="1">Multi-pass membrane protein</topology>
    </subcellularLocation>
    <subcellularLocation>
        <location evidence="7">Membrane</location>
        <topology evidence="7">Multi-pass membrane protein</topology>
    </subcellularLocation>
</comment>
<dbReference type="PATRIC" id="fig|455.5.peg.20"/>
<evidence type="ECO:0000256" key="7">
    <source>
        <dbReference type="RuleBase" id="RU000320"/>
    </source>
</evidence>
<dbReference type="Proteomes" id="UP000054715">
    <property type="component" value="Unassembled WGS sequence"/>
</dbReference>
<dbReference type="Pfam" id="PF00361">
    <property type="entry name" value="Proton_antipo_M"/>
    <property type="match status" value="1"/>
</dbReference>
<feature type="transmembrane region" description="Helical" evidence="8">
    <location>
        <begin position="204"/>
        <end position="229"/>
    </location>
</feature>
<evidence type="ECO:0000256" key="4">
    <source>
        <dbReference type="ARBA" id="ARBA00022692"/>
    </source>
</evidence>
<evidence type="ECO:0000256" key="1">
    <source>
        <dbReference type="ARBA" id="ARBA00004651"/>
    </source>
</evidence>
<evidence type="ECO:0000256" key="2">
    <source>
        <dbReference type="ARBA" id="ARBA00005346"/>
    </source>
</evidence>
<dbReference type="EMBL" id="LNYG01000001">
    <property type="protein sequence ID" value="KTD13228.1"/>
    <property type="molecule type" value="Genomic_DNA"/>
</dbReference>
<evidence type="ECO:0000256" key="8">
    <source>
        <dbReference type="SAM" id="Phobius"/>
    </source>
</evidence>
<keyword evidence="6 8" id="KW-0472">Membrane</keyword>
<feature type="transmembrane region" description="Helical" evidence="8">
    <location>
        <begin position="269"/>
        <end position="295"/>
    </location>
</feature>
<comment type="similarity">
    <text evidence="2">Belongs to the CPA3 antiporters (TC 2.A.63) subunit D family.</text>
</comment>
<feature type="transmembrane region" description="Helical" evidence="8">
    <location>
        <begin position="404"/>
        <end position="422"/>
    </location>
</feature>
<dbReference type="InterPro" id="IPR003918">
    <property type="entry name" value="NADH_UbQ_OxRdtase"/>
</dbReference>
<dbReference type="GO" id="GO:0042773">
    <property type="term" value="P:ATP synthesis coupled electron transport"/>
    <property type="evidence" value="ECO:0007669"/>
    <property type="project" value="InterPro"/>
</dbReference>
<feature type="transmembrane region" description="Helical" evidence="8">
    <location>
        <begin position="367"/>
        <end position="392"/>
    </location>
</feature>
<evidence type="ECO:0000256" key="5">
    <source>
        <dbReference type="ARBA" id="ARBA00022989"/>
    </source>
</evidence>
<feature type="domain" description="NADH:quinone oxidoreductase/Mrp antiporter transmembrane" evidence="9">
    <location>
        <begin position="127"/>
        <end position="417"/>
    </location>
</feature>
<feature type="transmembrane region" description="Helical" evidence="8">
    <location>
        <begin position="31"/>
        <end position="51"/>
    </location>
</feature>
<evidence type="ECO:0000256" key="6">
    <source>
        <dbReference type="ARBA" id="ARBA00023136"/>
    </source>
</evidence>
<dbReference type="InterPro" id="IPR050586">
    <property type="entry name" value="CPA3_Na-H_Antiporter_D"/>
</dbReference>
<feature type="transmembrane region" description="Helical" evidence="8">
    <location>
        <begin position="236"/>
        <end position="257"/>
    </location>
</feature>
<protein>
    <submittedName>
        <fullName evidence="10">NADH-quinone oxidoreductase chain L</fullName>
    </submittedName>
</protein>
<dbReference type="PANTHER" id="PTHR42703">
    <property type="entry name" value="NADH DEHYDROGENASE"/>
    <property type="match status" value="1"/>
</dbReference>
<feature type="transmembrane region" description="Helical" evidence="8">
    <location>
        <begin position="6"/>
        <end position="24"/>
    </location>
</feature>
<dbReference type="PRINTS" id="PR01437">
    <property type="entry name" value="NUOXDRDTASE4"/>
</dbReference>
<sequence>MKWLSLLPLLVCFFIAILTFLTWYHLKLQKILHFIGAIILLISTSILFYFVQRDNIVVVQIGGYPAPFGISFVIDRLSAIMLLITGTIALCTSIYAMDDIHQEYQKKGFFPVYWILLMGICGAFSTGDLFNLYVWFEVILIASFVLLALDNRKIQLDGTMKYVSLNLVATIIMLLAIGILYGMVGTLNLADLAVKLKIYPLTGTVTSVVLLLAIAYSIKAALFPLFFWLPASYHTANVTASAIFAGMLTKVGVYALIRLTTLILPHSHLILKLLLFSAGFTMLTGVLGAVSQYHFRRLLSFHIISQIGYTVMGLAIYTPFALASAIFFMAHNMVAKTNLFLVGGICGKLGQSADIRRLGNCYRQYPYVAICFFISAFSLAGIPPLSGFWGKFLLVKSAFITEHYYIAGISLFASLLTLYSMTKIWNQVFWKDIPDKEAAAEVPISNIKLVFYLSPIVILAVITFLIGIFPQVFFEILLKTAEQLFHPENYIHAVLGDKMR</sequence>
<name>A0A0W0UZF8_9GAMM</name>
<comment type="caution">
    <text evidence="10">The sequence shown here is derived from an EMBL/GenBank/DDBJ whole genome shotgun (WGS) entry which is preliminary data.</text>
</comment>
<keyword evidence="4 7" id="KW-0812">Transmembrane</keyword>
<gene>
    <name evidence="10" type="primary">nuoL_2</name>
    <name evidence="10" type="ORF">Ljam_0018</name>
</gene>
<dbReference type="PANTHER" id="PTHR42703:SF1">
    <property type="entry name" value="NA(+)_H(+) ANTIPORTER SUBUNIT D1"/>
    <property type="match status" value="1"/>
</dbReference>
<dbReference type="GO" id="GO:0005886">
    <property type="term" value="C:plasma membrane"/>
    <property type="evidence" value="ECO:0007669"/>
    <property type="project" value="UniProtKB-SubCell"/>
</dbReference>
<feature type="transmembrane region" description="Helical" evidence="8">
    <location>
        <begin position="132"/>
        <end position="150"/>
    </location>
</feature>
<evidence type="ECO:0000313" key="10">
    <source>
        <dbReference type="EMBL" id="KTD13228.1"/>
    </source>
</evidence>
<feature type="transmembrane region" description="Helical" evidence="8">
    <location>
        <begin position="108"/>
        <end position="126"/>
    </location>
</feature>
<evidence type="ECO:0000259" key="9">
    <source>
        <dbReference type="Pfam" id="PF00361"/>
    </source>
</evidence>
<dbReference type="AlphaFoldDB" id="A0A0W0UZF8"/>
<organism evidence="10 11">
    <name type="scientific">Legionella jamestowniensis</name>
    <dbReference type="NCBI Taxonomy" id="455"/>
    <lineage>
        <taxon>Bacteria</taxon>
        <taxon>Pseudomonadati</taxon>
        <taxon>Pseudomonadota</taxon>
        <taxon>Gammaproteobacteria</taxon>
        <taxon>Legionellales</taxon>
        <taxon>Legionellaceae</taxon>
        <taxon>Legionella</taxon>
    </lineage>
</organism>
<feature type="transmembrane region" description="Helical" evidence="8">
    <location>
        <begin position="307"/>
        <end position="330"/>
    </location>
</feature>
<reference evidence="10 11" key="1">
    <citation type="submission" date="2015-11" db="EMBL/GenBank/DDBJ databases">
        <title>Genomic analysis of 38 Legionella species identifies large and diverse effector repertoires.</title>
        <authorList>
            <person name="Burstein D."/>
            <person name="Amaro F."/>
            <person name="Zusman T."/>
            <person name="Lifshitz Z."/>
            <person name="Cohen O."/>
            <person name="Gilbert J.A."/>
            <person name="Pupko T."/>
            <person name="Shuman H.A."/>
            <person name="Segal G."/>
        </authorList>
    </citation>
    <scope>NUCLEOTIDE SEQUENCE [LARGE SCALE GENOMIC DNA]</scope>
    <source>
        <strain evidence="10 11">JA-26-G1-E2</strain>
    </source>
</reference>
<dbReference type="InterPro" id="IPR001750">
    <property type="entry name" value="ND/Mrp_TM"/>
</dbReference>
<dbReference type="RefSeq" id="WP_058448106.1">
    <property type="nucleotide sequence ID" value="NZ_CAAAJF010000003.1"/>
</dbReference>
<feature type="transmembrane region" description="Helical" evidence="8">
    <location>
        <begin position="77"/>
        <end position="96"/>
    </location>
</feature>
<evidence type="ECO:0000256" key="3">
    <source>
        <dbReference type="ARBA" id="ARBA00022475"/>
    </source>
</evidence>
<proteinExistence type="inferred from homology"/>
<dbReference type="OrthoDB" id="9768329at2"/>
<feature type="transmembrane region" description="Helical" evidence="8">
    <location>
        <begin position="449"/>
        <end position="469"/>
    </location>
</feature>
<evidence type="ECO:0000313" key="11">
    <source>
        <dbReference type="Proteomes" id="UP000054715"/>
    </source>
</evidence>
<dbReference type="STRING" id="455.Ljam_0018"/>